<dbReference type="InterPro" id="IPR018045">
    <property type="entry name" value="S04_transporter_CS"/>
</dbReference>
<feature type="transmembrane region" description="Helical" evidence="5">
    <location>
        <begin position="208"/>
        <end position="232"/>
    </location>
</feature>
<feature type="transmembrane region" description="Helical" evidence="5">
    <location>
        <begin position="134"/>
        <end position="156"/>
    </location>
</feature>
<feature type="transmembrane region" description="Helical" evidence="5">
    <location>
        <begin position="176"/>
        <end position="196"/>
    </location>
</feature>
<accession>A0AAW6SNM7</accession>
<evidence type="ECO:0000259" key="6">
    <source>
        <dbReference type="Pfam" id="PF00916"/>
    </source>
</evidence>
<dbReference type="InterPro" id="IPR011547">
    <property type="entry name" value="SLC26A/SulP_dom"/>
</dbReference>
<evidence type="ECO:0000313" key="7">
    <source>
        <dbReference type="EMBL" id="MDH5159770.1"/>
    </source>
</evidence>
<evidence type="ECO:0000313" key="8">
    <source>
        <dbReference type="Proteomes" id="UP001159179"/>
    </source>
</evidence>
<evidence type="ECO:0000256" key="4">
    <source>
        <dbReference type="ARBA" id="ARBA00023136"/>
    </source>
</evidence>
<evidence type="ECO:0000256" key="1">
    <source>
        <dbReference type="ARBA" id="ARBA00004141"/>
    </source>
</evidence>
<keyword evidence="4 5" id="KW-0472">Membrane</keyword>
<dbReference type="AlphaFoldDB" id="A0AAW6SNM7"/>
<comment type="subcellular location">
    <subcellularLocation>
        <location evidence="1">Membrane</location>
        <topology evidence="1">Multi-pass membrane protein</topology>
    </subcellularLocation>
</comment>
<dbReference type="PANTHER" id="PTHR11814">
    <property type="entry name" value="SULFATE TRANSPORTER"/>
    <property type="match status" value="1"/>
</dbReference>
<dbReference type="RefSeq" id="WP_280615611.1">
    <property type="nucleotide sequence ID" value="NZ_JAROYP010000001.1"/>
</dbReference>
<sequence>MALKHTSIQHFRNHHIRHSFSSDLTAGIIVAILFIPQSMAYANLAGVNPVYGLYAAITSLLIYTLIGSSKFLSVGPTSIISLIAFAGVFTIAKPQSLHFFEAMVQLTFLVGIIQILLGIFHVGKLFNYIPKHVINGFISAAAVIIIIHQIDVLLGIERITQTNVLNYMSELITNLPSIHPVTSLIGIGSIIILITLKKTTSISPGPLILVFLFPIINKMFLLPYHTAIVGFIPNGVPEFILPKINLEDMKALIPTAFIIAFISFLESYAIAHSIAEKEKQLVHPNRELTALGSANISSAFVGSIPVAGALSRTAVNYQSGAKTKLANIISMFMILTTLLFFTSIFYYLPLATLAAVIIVSVYPLINLKRIIILIKYKPLDGLSLLITFICTLFVGMIQGFIIGLTLATISSLIQLNRVKN</sequence>
<dbReference type="GO" id="GO:0016020">
    <property type="term" value="C:membrane"/>
    <property type="evidence" value="ECO:0007669"/>
    <property type="project" value="UniProtKB-SubCell"/>
</dbReference>
<evidence type="ECO:0000256" key="3">
    <source>
        <dbReference type="ARBA" id="ARBA00022989"/>
    </source>
</evidence>
<dbReference type="PROSITE" id="PS01130">
    <property type="entry name" value="SLC26A"/>
    <property type="match status" value="1"/>
</dbReference>
<reference evidence="7" key="1">
    <citation type="submission" date="2023-03" db="EMBL/GenBank/DDBJ databases">
        <title>Bacterial isolates from washroom surfaces on a university campus.</title>
        <authorList>
            <person name="Holman D.B."/>
            <person name="Gzyl K.E."/>
            <person name="Taheri A.E."/>
        </authorList>
    </citation>
    <scope>NUCLEOTIDE SEQUENCE</scope>
    <source>
        <strain evidence="7">RD03</strain>
    </source>
</reference>
<comment type="caution">
    <text evidence="7">The sequence shown here is derived from an EMBL/GenBank/DDBJ whole genome shotgun (WGS) entry which is preliminary data.</text>
</comment>
<feature type="transmembrane region" description="Helical" evidence="5">
    <location>
        <begin position="20"/>
        <end position="42"/>
    </location>
</feature>
<organism evidence="7 8">
    <name type="scientific">Heyndrickxia oleronia</name>
    <dbReference type="NCBI Taxonomy" id="38875"/>
    <lineage>
        <taxon>Bacteria</taxon>
        <taxon>Bacillati</taxon>
        <taxon>Bacillota</taxon>
        <taxon>Bacilli</taxon>
        <taxon>Bacillales</taxon>
        <taxon>Bacillaceae</taxon>
        <taxon>Heyndrickxia</taxon>
    </lineage>
</organism>
<evidence type="ECO:0000256" key="5">
    <source>
        <dbReference type="SAM" id="Phobius"/>
    </source>
</evidence>
<feature type="transmembrane region" description="Helical" evidence="5">
    <location>
        <begin position="252"/>
        <end position="271"/>
    </location>
</feature>
<name>A0AAW6SNM7_9BACI</name>
<keyword evidence="3 5" id="KW-1133">Transmembrane helix</keyword>
<evidence type="ECO:0000256" key="2">
    <source>
        <dbReference type="ARBA" id="ARBA00022692"/>
    </source>
</evidence>
<dbReference type="EMBL" id="JAROYP010000001">
    <property type="protein sequence ID" value="MDH5159770.1"/>
    <property type="molecule type" value="Genomic_DNA"/>
</dbReference>
<feature type="domain" description="SLC26A/SulP transporter" evidence="6">
    <location>
        <begin position="20"/>
        <end position="386"/>
    </location>
</feature>
<dbReference type="Pfam" id="PF00916">
    <property type="entry name" value="Sulfate_transp"/>
    <property type="match status" value="1"/>
</dbReference>
<dbReference type="GO" id="GO:0008271">
    <property type="term" value="F:secondary active sulfate transmembrane transporter activity"/>
    <property type="evidence" value="ECO:0007669"/>
    <property type="project" value="InterPro"/>
</dbReference>
<protein>
    <submittedName>
        <fullName evidence="7">SulP family inorganic anion transporter</fullName>
    </submittedName>
</protein>
<feature type="transmembrane region" description="Helical" evidence="5">
    <location>
        <begin position="325"/>
        <end position="347"/>
    </location>
</feature>
<keyword evidence="2 5" id="KW-0812">Transmembrane</keyword>
<gene>
    <name evidence="7" type="ORF">P5X88_02415</name>
</gene>
<feature type="transmembrane region" description="Helical" evidence="5">
    <location>
        <begin position="48"/>
        <end position="66"/>
    </location>
</feature>
<proteinExistence type="predicted"/>
<feature type="transmembrane region" description="Helical" evidence="5">
    <location>
        <begin position="353"/>
        <end position="372"/>
    </location>
</feature>
<feature type="transmembrane region" description="Helical" evidence="5">
    <location>
        <begin position="384"/>
        <end position="413"/>
    </location>
</feature>
<dbReference type="Proteomes" id="UP001159179">
    <property type="component" value="Unassembled WGS sequence"/>
</dbReference>
<dbReference type="InterPro" id="IPR001902">
    <property type="entry name" value="SLC26A/SulP_fam"/>
</dbReference>
<feature type="transmembrane region" description="Helical" evidence="5">
    <location>
        <begin position="71"/>
        <end position="91"/>
    </location>
</feature>
<feature type="transmembrane region" description="Helical" evidence="5">
    <location>
        <begin position="103"/>
        <end position="122"/>
    </location>
</feature>